<protein>
    <submittedName>
        <fullName evidence="1">Uncharacterized protein</fullName>
    </submittedName>
</protein>
<organism evidence="1 2">
    <name type="scientific">Manihot esculenta</name>
    <name type="common">Cassava</name>
    <name type="synonym">Jatropha manihot</name>
    <dbReference type="NCBI Taxonomy" id="3983"/>
    <lineage>
        <taxon>Eukaryota</taxon>
        <taxon>Viridiplantae</taxon>
        <taxon>Streptophyta</taxon>
        <taxon>Embryophyta</taxon>
        <taxon>Tracheophyta</taxon>
        <taxon>Spermatophyta</taxon>
        <taxon>Magnoliopsida</taxon>
        <taxon>eudicotyledons</taxon>
        <taxon>Gunneridae</taxon>
        <taxon>Pentapetalae</taxon>
        <taxon>rosids</taxon>
        <taxon>fabids</taxon>
        <taxon>Malpighiales</taxon>
        <taxon>Euphorbiaceae</taxon>
        <taxon>Crotonoideae</taxon>
        <taxon>Manihoteae</taxon>
        <taxon>Manihot</taxon>
    </lineage>
</organism>
<comment type="caution">
    <text evidence="1">The sequence shown here is derived from an EMBL/GenBank/DDBJ whole genome shotgun (WGS) entry which is preliminary data.</text>
</comment>
<gene>
    <name evidence="1" type="ORF">MANES_12G089476v8</name>
</gene>
<evidence type="ECO:0000313" key="1">
    <source>
        <dbReference type="EMBL" id="KAG8642448.1"/>
    </source>
</evidence>
<dbReference type="Proteomes" id="UP000091857">
    <property type="component" value="Chromosome 12"/>
</dbReference>
<accession>A0ACB7GQ08</accession>
<dbReference type="EMBL" id="CM004398">
    <property type="protein sequence ID" value="KAG8642448.1"/>
    <property type="molecule type" value="Genomic_DNA"/>
</dbReference>
<sequence length="85" mass="9814">MGVFCMHVRPPKEVWLATYKSPSDRKWASFLPILELRVLKLGSRFGELGDFKSLGSPHLKFWVAPTLDLQEVSVDLCFSLHFMKF</sequence>
<evidence type="ECO:0000313" key="2">
    <source>
        <dbReference type="Proteomes" id="UP000091857"/>
    </source>
</evidence>
<proteinExistence type="predicted"/>
<reference evidence="2" key="1">
    <citation type="journal article" date="2016" name="Nat. Biotechnol.">
        <title>Sequencing wild and cultivated cassava and related species reveals extensive interspecific hybridization and genetic diversity.</title>
        <authorList>
            <person name="Bredeson J.V."/>
            <person name="Lyons J.B."/>
            <person name="Prochnik S.E."/>
            <person name="Wu G.A."/>
            <person name="Ha C.M."/>
            <person name="Edsinger-Gonzales E."/>
            <person name="Grimwood J."/>
            <person name="Schmutz J."/>
            <person name="Rabbi I.Y."/>
            <person name="Egesi C."/>
            <person name="Nauluvula P."/>
            <person name="Lebot V."/>
            <person name="Ndunguru J."/>
            <person name="Mkamilo G."/>
            <person name="Bart R.S."/>
            <person name="Setter T.L."/>
            <person name="Gleadow R.M."/>
            <person name="Kulakow P."/>
            <person name="Ferguson M.E."/>
            <person name="Rounsley S."/>
            <person name="Rokhsar D.S."/>
        </authorList>
    </citation>
    <scope>NUCLEOTIDE SEQUENCE [LARGE SCALE GENOMIC DNA]</scope>
    <source>
        <strain evidence="2">cv. AM560-2</strain>
    </source>
</reference>
<keyword evidence="2" id="KW-1185">Reference proteome</keyword>
<name>A0ACB7GQ08_MANES</name>